<dbReference type="GO" id="GO:0031956">
    <property type="term" value="F:medium-chain fatty acid-CoA ligase activity"/>
    <property type="evidence" value="ECO:0007669"/>
    <property type="project" value="TreeGrafter"/>
</dbReference>
<protein>
    <submittedName>
        <fullName evidence="5">Acyl-CoA synthetase</fullName>
    </submittedName>
</protein>
<feature type="domain" description="AMP-dependent synthetase/ligase" evidence="3">
    <location>
        <begin position="68"/>
        <end position="430"/>
    </location>
</feature>
<comment type="similarity">
    <text evidence="1">Belongs to the ATP-dependent AMP-binding enzyme family.</text>
</comment>
<dbReference type="InterPro" id="IPR025110">
    <property type="entry name" value="AMP-bd_C"/>
</dbReference>
<reference evidence="5" key="1">
    <citation type="submission" date="2021-12" db="EMBL/GenBank/DDBJ databases">
        <title>Draft genome sequence of Corynebacterium ammoniagenes strain T-723.</title>
        <authorList>
            <person name="Matsuzawa M."/>
            <person name="Hiratani M."/>
            <person name="Abe I."/>
            <person name="Tsuji Y."/>
            <person name="Nakamura J."/>
        </authorList>
    </citation>
    <scope>NUCLEOTIDE SEQUENCE</scope>
    <source>
        <strain evidence="5">T-723</strain>
    </source>
</reference>
<dbReference type="InterPro" id="IPR045851">
    <property type="entry name" value="AMP-bd_C_sf"/>
</dbReference>
<dbReference type="PANTHER" id="PTHR43201">
    <property type="entry name" value="ACYL-COA SYNTHETASE"/>
    <property type="match status" value="1"/>
</dbReference>
<dbReference type="InterPro" id="IPR020845">
    <property type="entry name" value="AMP-binding_CS"/>
</dbReference>
<gene>
    <name evidence="5" type="ORF">CAT723_23260</name>
</gene>
<keyword evidence="2" id="KW-0436">Ligase</keyword>
<dbReference type="Gene3D" id="3.30.300.30">
    <property type="match status" value="1"/>
</dbReference>
<proteinExistence type="inferred from homology"/>
<name>A0AAV5G915_CORAM</name>
<dbReference type="AlphaFoldDB" id="A0AAV5G915"/>
<dbReference type="GO" id="GO:0006631">
    <property type="term" value="P:fatty acid metabolic process"/>
    <property type="evidence" value="ECO:0007669"/>
    <property type="project" value="TreeGrafter"/>
</dbReference>
<dbReference type="Pfam" id="PF00501">
    <property type="entry name" value="AMP-binding"/>
    <property type="match status" value="1"/>
</dbReference>
<evidence type="ECO:0000256" key="1">
    <source>
        <dbReference type="ARBA" id="ARBA00006432"/>
    </source>
</evidence>
<evidence type="ECO:0000259" key="3">
    <source>
        <dbReference type="Pfam" id="PF00501"/>
    </source>
</evidence>
<comment type="caution">
    <text evidence="5">The sequence shown here is derived from an EMBL/GenBank/DDBJ whole genome shotgun (WGS) entry which is preliminary data.</text>
</comment>
<dbReference type="Gene3D" id="3.40.50.12780">
    <property type="entry name" value="N-terminal domain of ligase-like"/>
    <property type="match status" value="1"/>
</dbReference>
<dbReference type="Pfam" id="PF13193">
    <property type="entry name" value="AMP-binding_C"/>
    <property type="match status" value="1"/>
</dbReference>
<dbReference type="InterPro" id="IPR042099">
    <property type="entry name" value="ANL_N_sf"/>
</dbReference>
<dbReference type="PROSITE" id="PS00455">
    <property type="entry name" value="AMP_BINDING"/>
    <property type="match status" value="1"/>
</dbReference>
<dbReference type="InterPro" id="IPR000873">
    <property type="entry name" value="AMP-dep_synth/lig_dom"/>
</dbReference>
<evidence type="ECO:0000259" key="4">
    <source>
        <dbReference type="Pfam" id="PF13193"/>
    </source>
</evidence>
<dbReference type="PANTHER" id="PTHR43201:SF5">
    <property type="entry name" value="MEDIUM-CHAIN ACYL-COA LIGASE ACSF2, MITOCHONDRIAL"/>
    <property type="match status" value="1"/>
</dbReference>
<evidence type="ECO:0000256" key="2">
    <source>
        <dbReference type="ARBA" id="ARBA00022598"/>
    </source>
</evidence>
<evidence type="ECO:0000313" key="5">
    <source>
        <dbReference type="EMBL" id="GJN43847.1"/>
    </source>
</evidence>
<evidence type="ECO:0000313" key="6">
    <source>
        <dbReference type="Proteomes" id="UP001054925"/>
    </source>
</evidence>
<dbReference type="CDD" id="cd04433">
    <property type="entry name" value="AFD_class_I"/>
    <property type="match status" value="1"/>
</dbReference>
<accession>A0AAV5G915</accession>
<dbReference type="EMBL" id="BQKK01000007">
    <property type="protein sequence ID" value="GJN43847.1"/>
    <property type="molecule type" value="Genomic_DNA"/>
</dbReference>
<sequence length="563" mass="61345">MALNVSALLTPKGIKEIMFQAKGVAELVPALVNSGIIGAHGLKATAVLPANLARYRLTTARELEQGYATCPERIALIDDTGAISYRQLRNDSRTLAKYLLTLGLDEIHMGVMARNGRGIVTPMAAKGYVGASIYLLNVSSSKEQLAGSIKECGINVLIIDDEFADRMPTELLDDIPVIIGFDTASEGTGTETYEVIEHNYPLMKDIVAHPERVKNVKLPMFPRHGVIVLMSSGTTGIPKGIMRNEPVFPVVVATLMGTIPWRADQKVQITASMFHTWGWAAVNLGLGARNTLVTHRIFNPETVLDDIERYELEGMVSSPVFYKQMIQADPEKKYDTSTLKFIASAGNAVSPQLVKEVQGRFGSILCNAYGSTELALASAATAEQVAQDPTTAGKIASGTKLRILGKDGREKPRGEIGEIFLFNETALIGYTNPNKQVKKNEGLVSIGDLGFIDEDNHLHVVGRADDMIIVGGENVHPQSVIEILEEMPGIKDVHAQGVDDEDTFARVAVWVVRSDDEAGNSLTDDAIRDFVRDNLADHSVPRDVHFRDELPRNPTGKVVPRML</sequence>
<dbReference type="RefSeq" id="WP_236164028.1">
    <property type="nucleotide sequence ID" value="NZ_BQKK01000007.1"/>
</dbReference>
<organism evidence="5 6">
    <name type="scientific">Corynebacterium ammoniagenes</name>
    <name type="common">Brevibacterium ammoniagenes</name>
    <dbReference type="NCBI Taxonomy" id="1697"/>
    <lineage>
        <taxon>Bacteria</taxon>
        <taxon>Bacillati</taxon>
        <taxon>Actinomycetota</taxon>
        <taxon>Actinomycetes</taxon>
        <taxon>Mycobacteriales</taxon>
        <taxon>Corynebacteriaceae</taxon>
        <taxon>Corynebacterium</taxon>
    </lineage>
</organism>
<feature type="domain" description="AMP-binding enzyme C-terminal" evidence="4">
    <location>
        <begin position="483"/>
        <end position="557"/>
    </location>
</feature>
<dbReference type="SUPFAM" id="SSF56801">
    <property type="entry name" value="Acetyl-CoA synthetase-like"/>
    <property type="match status" value="1"/>
</dbReference>
<dbReference type="Proteomes" id="UP001054925">
    <property type="component" value="Unassembled WGS sequence"/>
</dbReference>